<organism evidence="4 5">
    <name type="scientific">Ambispora leptoticha</name>
    <dbReference type="NCBI Taxonomy" id="144679"/>
    <lineage>
        <taxon>Eukaryota</taxon>
        <taxon>Fungi</taxon>
        <taxon>Fungi incertae sedis</taxon>
        <taxon>Mucoromycota</taxon>
        <taxon>Glomeromycotina</taxon>
        <taxon>Glomeromycetes</taxon>
        <taxon>Archaeosporales</taxon>
        <taxon>Ambisporaceae</taxon>
        <taxon>Ambispora</taxon>
    </lineage>
</organism>
<keyword evidence="2" id="KW-0677">Repeat</keyword>
<name>A0A9N9C627_9GLOM</name>
<feature type="region of interest" description="Disordered" evidence="3">
    <location>
        <begin position="356"/>
        <end position="424"/>
    </location>
</feature>
<keyword evidence="1" id="KW-0853">WD repeat</keyword>
<dbReference type="GO" id="GO:0060271">
    <property type="term" value="P:cilium assembly"/>
    <property type="evidence" value="ECO:0007669"/>
    <property type="project" value="TreeGrafter"/>
</dbReference>
<dbReference type="SUPFAM" id="SSF47923">
    <property type="entry name" value="Ypt/Rab-GAP domain of gyp1p"/>
    <property type="match status" value="1"/>
</dbReference>
<dbReference type="SUPFAM" id="SSF50978">
    <property type="entry name" value="WD40 repeat-like"/>
    <property type="match status" value="1"/>
</dbReference>
<evidence type="ECO:0000313" key="4">
    <source>
        <dbReference type="EMBL" id="CAG8588400.1"/>
    </source>
</evidence>
<dbReference type="Proteomes" id="UP000789508">
    <property type="component" value="Unassembled WGS sequence"/>
</dbReference>
<dbReference type="PANTHER" id="PTHR19853">
    <property type="entry name" value="WD REPEAT CONTAINING PROTEIN 3 WDR3"/>
    <property type="match status" value="1"/>
</dbReference>
<feature type="compositionally biased region" description="Polar residues" evidence="3">
    <location>
        <begin position="359"/>
        <end position="380"/>
    </location>
</feature>
<dbReference type="InterPro" id="IPR001680">
    <property type="entry name" value="WD40_rpt"/>
</dbReference>
<dbReference type="Gene3D" id="1.10.472.80">
    <property type="entry name" value="Ypt/Rab-GAP domain of gyp1p, domain 3"/>
    <property type="match status" value="1"/>
</dbReference>
<dbReference type="InterPro" id="IPR036322">
    <property type="entry name" value="WD40_repeat_dom_sf"/>
</dbReference>
<dbReference type="PANTHER" id="PTHR19853:SF1">
    <property type="entry name" value="TBC1 DOMAIN FAMILY MEMBER 31"/>
    <property type="match status" value="1"/>
</dbReference>
<reference evidence="4" key="1">
    <citation type="submission" date="2021-06" db="EMBL/GenBank/DDBJ databases">
        <authorList>
            <person name="Kallberg Y."/>
            <person name="Tangrot J."/>
            <person name="Rosling A."/>
        </authorList>
    </citation>
    <scope>NUCLEOTIDE SEQUENCE</scope>
    <source>
        <strain evidence="4">FL130A</strain>
    </source>
</reference>
<evidence type="ECO:0000256" key="1">
    <source>
        <dbReference type="ARBA" id="ARBA00022574"/>
    </source>
</evidence>
<dbReference type="InterPro" id="IPR051570">
    <property type="entry name" value="TBC1_cilium_biogenesis"/>
</dbReference>
<evidence type="ECO:0000313" key="5">
    <source>
        <dbReference type="Proteomes" id="UP000789508"/>
    </source>
</evidence>
<dbReference type="GO" id="GO:0036064">
    <property type="term" value="C:ciliary basal body"/>
    <property type="evidence" value="ECO:0007669"/>
    <property type="project" value="TreeGrafter"/>
</dbReference>
<evidence type="ECO:0000256" key="3">
    <source>
        <dbReference type="SAM" id="MobiDB-lite"/>
    </source>
</evidence>
<evidence type="ECO:0000256" key="2">
    <source>
        <dbReference type="ARBA" id="ARBA00022737"/>
    </source>
</evidence>
<dbReference type="OrthoDB" id="5578278at2759"/>
<dbReference type="InterPro" id="IPR015943">
    <property type="entry name" value="WD40/YVTN_repeat-like_dom_sf"/>
</dbReference>
<sequence>MLRLKRIFVAGIKSAHIWDKLDERENQIAESEKHGHEEPEIYGLLFEIINDYRPPSSRSKVGFFRPISFGCFTFAPFDIKKIENSNTSLKSGVSMLAEATNGKLMMAAADQRGCLLIFDFGANKVWQVVKIGIAISAIAFTPLSRNEIVVAFTDNTLKSYNIETHQLIAETRSHRKPVEYISMHPTQHLVITSSLSEGILWNMVDWTKMKILNHLEDGLALRRPDTACRVIAVSKNEQLIIVGGKITLYIWDFEKRRLLRELSIQSISGGEITRMEIINDDTDLLILTTDGRLLLVDIYQNESDIHQLNIKHSVKLFEVSPDGKFLVTNTKDEKSILKIWDLEVLISDTLQHQYRDSSLRSTSTSIEDPRSTTSSPPLESQTKKDEVRKARNFSEEPVDIPEAPKKEATKEKEQKDELPLEKPSAVTVEVSTIQRMSSASREERREKLIEKLKQYGEYPTKHRIRIWRILLDLPDNQDAYNNLIKKDLEPSVKEKLSKKFSVKDPKHLQLATKMELYLSTLIKWGLPPEVVLDWIPNIMFPFMEIFLDNDDIFGFESILTILLNWFQHCWEDYPTAPSQFLNIICNLLEHWDKSLYNHFDQCGIILGEQCLWPILLSSFSAILNKKDWHRLWDHFFSNEEPSMLHYFVVAYFVVMREALLQLTKKKAIIEFFKSTQSIDMDHLLKVTDKIQNDSETPPWLSPRFDIIHFRPLSKTGEYQLVHNRKNRKPKNNQRNAIRDWILKEEIQIVKQK</sequence>
<feature type="compositionally biased region" description="Basic and acidic residues" evidence="3">
    <location>
        <begin position="381"/>
        <end position="394"/>
    </location>
</feature>
<comment type="caution">
    <text evidence="4">The sequence shown here is derived from an EMBL/GenBank/DDBJ whole genome shotgun (WGS) entry which is preliminary data.</text>
</comment>
<dbReference type="InterPro" id="IPR035969">
    <property type="entry name" value="Rab-GAP_TBC_sf"/>
</dbReference>
<dbReference type="SMART" id="SM00320">
    <property type="entry name" value="WD40"/>
    <property type="match status" value="4"/>
</dbReference>
<protein>
    <submittedName>
        <fullName evidence="4">5223_t:CDS:1</fullName>
    </submittedName>
</protein>
<dbReference type="EMBL" id="CAJVPS010003414">
    <property type="protein sequence ID" value="CAG8588400.1"/>
    <property type="molecule type" value="Genomic_DNA"/>
</dbReference>
<proteinExistence type="predicted"/>
<keyword evidence="5" id="KW-1185">Reference proteome</keyword>
<accession>A0A9N9C627</accession>
<gene>
    <name evidence="4" type="ORF">ALEPTO_LOCUS7585</name>
</gene>
<dbReference type="AlphaFoldDB" id="A0A9N9C627"/>
<feature type="compositionally biased region" description="Basic and acidic residues" evidence="3">
    <location>
        <begin position="402"/>
        <end position="420"/>
    </location>
</feature>
<dbReference type="Gene3D" id="2.130.10.10">
    <property type="entry name" value="YVTN repeat-like/Quinoprotein amine dehydrogenase"/>
    <property type="match status" value="1"/>
</dbReference>